<evidence type="ECO:0008006" key="10">
    <source>
        <dbReference type="Google" id="ProtNLM"/>
    </source>
</evidence>
<feature type="compositionally biased region" description="Low complexity" evidence="5">
    <location>
        <begin position="795"/>
        <end position="809"/>
    </location>
</feature>
<accession>A0AAD5V2E8</accession>
<name>A0AAD5V2E8_9APHY</name>
<feature type="domain" description="C2H2-type" evidence="7">
    <location>
        <begin position="710"/>
        <end position="738"/>
    </location>
</feature>
<dbReference type="PROSITE" id="PS50157">
    <property type="entry name" value="ZINC_FINGER_C2H2_2"/>
    <property type="match status" value="1"/>
</dbReference>
<dbReference type="InterPro" id="IPR051681">
    <property type="entry name" value="Ser/Thr_Kinases-Pseudokinases"/>
</dbReference>
<dbReference type="PROSITE" id="PS00107">
    <property type="entry name" value="PROTEIN_KINASE_ATP"/>
    <property type="match status" value="1"/>
</dbReference>
<dbReference type="GO" id="GO:0097527">
    <property type="term" value="P:necroptotic signaling pathway"/>
    <property type="evidence" value="ECO:0007669"/>
    <property type="project" value="TreeGrafter"/>
</dbReference>
<feature type="region of interest" description="Disordered" evidence="5">
    <location>
        <begin position="546"/>
        <end position="602"/>
    </location>
</feature>
<evidence type="ECO:0000256" key="4">
    <source>
        <dbReference type="PROSITE-ProRule" id="PRU10141"/>
    </source>
</evidence>
<evidence type="ECO:0000313" key="8">
    <source>
        <dbReference type="EMBL" id="KAJ3480233.1"/>
    </source>
</evidence>
<feature type="domain" description="Protein kinase" evidence="6">
    <location>
        <begin position="239"/>
        <end position="504"/>
    </location>
</feature>
<dbReference type="InterPro" id="IPR011009">
    <property type="entry name" value="Kinase-like_dom_sf"/>
</dbReference>
<keyword evidence="3" id="KW-0479">Metal-binding</keyword>
<dbReference type="InterPro" id="IPR013087">
    <property type="entry name" value="Znf_C2H2_type"/>
</dbReference>
<dbReference type="PANTHER" id="PTHR44329:SF298">
    <property type="entry name" value="MIXED LINEAGE KINASE DOMAIN-LIKE PROTEIN"/>
    <property type="match status" value="1"/>
</dbReference>
<organism evidence="8 9">
    <name type="scientific">Meripilus lineatus</name>
    <dbReference type="NCBI Taxonomy" id="2056292"/>
    <lineage>
        <taxon>Eukaryota</taxon>
        <taxon>Fungi</taxon>
        <taxon>Dikarya</taxon>
        <taxon>Basidiomycota</taxon>
        <taxon>Agaricomycotina</taxon>
        <taxon>Agaricomycetes</taxon>
        <taxon>Polyporales</taxon>
        <taxon>Meripilaceae</taxon>
        <taxon>Meripilus</taxon>
    </lineage>
</organism>
<dbReference type="PANTHER" id="PTHR44329">
    <property type="entry name" value="SERINE/THREONINE-PROTEIN KINASE TNNI3K-RELATED"/>
    <property type="match status" value="1"/>
</dbReference>
<proteinExistence type="predicted"/>
<evidence type="ECO:0000259" key="7">
    <source>
        <dbReference type="PROSITE" id="PS50157"/>
    </source>
</evidence>
<keyword evidence="3" id="KW-0862">Zinc</keyword>
<keyword evidence="2 4" id="KW-0067">ATP-binding</keyword>
<evidence type="ECO:0000256" key="3">
    <source>
        <dbReference type="PROSITE-ProRule" id="PRU00042"/>
    </source>
</evidence>
<keyword evidence="1 4" id="KW-0547">Nucleotide-binding</keyword>
<comment type="caution">
    <text evidence="8">The sequence shown here is derived from an EMBL/GenBank/DDBJ whole genome shotgun (WGS) entry which is preliminary data.</text>
</comment>
<feature type="domain" description="Protein kinase" evidence="6">
    <location>
        <begin position="1003"/>
        <end position="1272"/>
    </location>
</feature>
<dbReference type="Pfam" id="PF07714">
    <property type="entry name" value="PK_Tyr_Ser-Thr"/>
    <property type="match status" value="2"/>
</dbReference>
<sequence length="1381" mass="152738">MQIPQEPLDTHCAQCGLWFGSQELANLHFYVIHPAPVSSRRSKAARSRATLRVLAHANLVQILAQLTIQGCDGSRKAKAPNNWTEKCKETYDQLLQVESQIRAYGAVANLLADSHGFRIQLLNISSYLGCRDDDRVWDAIRKDDDHIIVLLREVLRTRLGQQAVLSLRENSAESFLNLIYKVLVEGSYTRVLADGNQDTPLTSDSPGATFRRALHRISVRLSQRADKLPEPVYVEGLKLTDKYNIGGGAFADVYKGEFQGIEVAAKKLRVTLYQPPEQRLKTMKATAIWLHLEHPHVLPFLGIDRTTFDSTACMLSPWMPHGNIHDYITANGFFEEEIHRLLRQAVSGLCYLHGEKIVHGDLRGPNILVDGNRCVRLADFGLANFDGSTSGSASAHATGAIGWTAPELLTSTGFETESPRPTPFSDVYSFGSVCWEVFTGKVPFHEFRMVHALTRIIVGHRPPRPSGDREIRQGLWAAVKACWRHNPLSRPTADKVLEFLDLFLEDPDVLPNFPPTPDNVEGSPIDPAQASSNEPPAAITALQVLPQPPRDNDTDNGDTSPNSSPLPNDSSPPATDHHSGIILPASPRAPKSSVPGPGTTTRLRLSNEALVANATARPDKIKIFPTAILQNPPPLLPNLALHVTAEHSQRTVIVGTFVAALSDRYSILLASKSTIRTVSNSIYTNIHLINTGNTNPMQSPSFLLTENEDVQCRECGVWFGSQELASLHLRILHPGRIQLQPPTPQKRSTLQRKTGWLKKPAGRLVKKLASVLRPLTRKVQRPRKAENPPAVNIASPRPSDSSSPWSHPYYSGAPPRHTVGVYHNLLKVLANMTSQLHDSASDADESRNVCQDSYNQLTEVEGRIRGYETLVYLLAESHRFRIQLLGLSAQIGCRNDTGVWDAVRKDDDHIVILLKEALHTKLGLQTALSLREGAAESFLTLMTKVLHDGTYIRVLGDPPSYPDPSLSDTSGDKFRRTLHRVIVRLSQKSDKLPESIYVRGVIITDKYNINGGAFADVYKGMLGGEEVAVKKLRVTLYESPEKRSKTVKALCREAAIWLNLRHPHVLPFLGIDRTTFGGTPCMLSPWMSHGNIHDYIAANGFIEDEVHRLLCEVSSGLSFLHQSNIVHGDLRGPNILVDRNRRACLSDFGLANFVDSTSASVSDHGPSAIGWSAPELLNPRDFGRNNSRPTDVSDIYSFGSVCWEVYTGKAPFHGVHMAQAFHKILAGHRPPRPSDPNGMRQGLWACVKACWRHNPATRPTAQKLTEFMSQFLSNPSILPAFPPTLACDFEEIDKSQAEESEVDSRSSSGTWKRRKSQGLVVYASGGGEGILSKVVPFLDSEEEAAAYPLKQMIPAQRVCIHFSIQRAILNPDIVVDYKAFL</sequence>
<dbReference type="Proteomes" id="UP001212997">
    <property type="component" value="Unassembled WGS sequence"/>
</dbReference>
<reference evidence="8" key="1">
    <citation type="submission" date="2022-07" db="EMBL/GenBank/DDBJ databases">
        <title>Genome Sequence of Physisporinus lineatus.</title>
        <authorList>
            <person name="Buettner E."/>
        </authorList>
    </citation>
    <scope>NUCLEOTIDE SEQUENCE</scope>
    <source>
        <strain evidence="8">VT162</strain>
    </source>
</reference>
<feature type="region of interest" description="Disordered" evidence="5">
    <location>
        <begin position="777"/>
        <end position="809"/>
    </location>
</feature>
<keyword evidence="3" id="KW-0863">Zinc-finger</keyword>
<evidence type="ECO:0000256" key="5">
    <source>
        <dbReference type="SAM" id="MobiDB-lite"/>
    </source>
</evidence>
<protein>
    <recommendedName>
        <fullName evidence="10">Non-specific serine/threonine protein kinase</fullName>
    </recommendedName>
</protein>
<dbReference type="InterPro" id="IPR017441">
    <property type="entry name" value="Protein_kinase_ATP_BS"/>
</dbReference>
<dbReference type="PROSITE" id="PS00028">
    <property type="entry name" value="ZINC_FINGER_C2H2_1"/>
    <property type="match status" value="1"/>
</dbReference>
<dbReference type="SMART" id="SM00355">
    <property type="entry name" value="ZnF_C2H2"/>
    <property type="match status" value="2"/>
</dbReference>
<feature type="compositionally biased region" description="Low complexity" evidence="5">
    <location>
        <begin position="560"/>
        <end position="573"/>
    </location>
</feature>
<dbReference type="SUPFAM" id="SSF56112">
    <property type="entry name" value="Protein kinase-like (PK-like)"/>
    <property type="match status" value="2"/>
</dbReference>
<dbReference type="InterPro" id="IPR000719">
    <property type="entry name" value="Prot_kinase_dom"/>
</dbReference>
<evidence type="ECO:0000256" key="1">
    <source>
        <dbReference type="ARBA" id="ARBA00022741"/>
    </source>
</evidence>
<feature type="region of interest" description="Disordered" evidence="5">
    <location>
        <begin position="510"/>
        <end position="533"/>
    </location>
</feature>
<dbReference type="Gene3D" id="1.10.510.10">
    <property type="entry name" value="Transferase(Phosphotransferase) domain 1"/>
    <property type="match status" value="2"/>
</dbReference>
<dbReference type="EMBL" id="JANAWD010000387">
    <property type="protein sequence ID" value="KAJ3480233.1"/>
    <property type="molecule type" value="Genomic_DNA"/>
</dbReference>
<keyword evidence="9" id="KW-1185">Reference proteome</keyword>
<dbReference type="InterPro" id="IPR001245">
    <property type="entry name" value="Ser-Thr/Tyr_kinase_cat_dom"/>
</dbReference>
<dbReference type="GO" id="GO:0008270">
    <property type="term" value="F:zinc ion binding"/>
    <property type="evidence" value="ECO:0007669"/>
    <property type="project" value="UniProtKB-KW"/>
</dbReference>
<dbReference type="GO" id="GO:0005524">
    <property type="term" value="F:ATP binding"/>
    <property type="evidence" value="ECO:0007669"/>
    <property type="project" value="UniProtKB-UniRule"/>
</dbReference>
<evidence type="ECO:0000256" key="2">
    <source>
        <dbReference type="ARBA" id="ARBA00022840"/>
    </source>
</evidence>
<dbReference type="PROSITE" id="PS50011">
    <property type="entry name" value="PROTEIN_KINASE_DOM"/>
    <property type="match status" value="2"/>
</dbReference>
<evidence type="ECO:0000313" key="9">
    <source>
        <dbReference type="Proteomes" id="UP001212997"/>
    </source>
</evidence>
<feature type="binding site" evidence="4">
    <location>
        <position position="267"/>
    </location>
    <ligand>
        <name>ATP</name>
        <dbReference type="ChEBI" id="CHEBI:30616"/>
    </ligand>
</feature>
<evidence type="ECO:0000259" key="6">
    <source>
        <dbReference type="PROSITE" id="PS50011"/>
    </source>
</evidence>
<gene>
    <name evidence="8" type="ORF">NLI96_g8493</name>
</gene>
<dbReference type="GO" id="GO:0004672">
    <property type="term" value="F:protein kinase activity"/>
    <property type="evidence" value="ECO:0007669"/>
    <property type="project" value="InterPro"/>
</dbReference>